<comment type="caution">
    <text evidence="4">The sequence shown here is derived from an EMBL/GenBank/DDBJ whole genome shotgun (WGS) entry which is preliminary data.</text>
</comment>
<dbReference type="UniPathway" id="UPA00148"/>
<name>A0A1B9XWD0_9FLAO</name>
<evidence type="ECO:0008006" key="6">
    <source>
        <dbReference type="Google" id="ProtNLM"/>
    </source>
</evidence>
<dbReference type="PANTHER" id="PTHR36925">
    <property type="entry name" value="COBALT-PRECORRIN-6A REDUCTASE"/>
    <property type="match status" value="1"/>
</dbReference>
<accession>A0A1B9XWD0</accession>
<keyword evidence="2" id="KW-0169">Cobalamin biosynthesis</keyword>
<dbReference type="PROSITE" id="PS51014">
    <property type="entry name" value="COBK_CBIJ"/>
    <property type="match status" value="1"/>
</dbReference>
<dbReference type="Pfam" id="PF02571">
    <property type="entry name" value="CbiJ"/>
    <property type="match status" value="1"/>
</dbReference>
<evidence type="ECO:0000313" key="4">
    <source>
        <dbReference type="EMBL" id="OCK41863.1"/>
    </source>
</evidence>
<comment type="pathway">
    <text evidence="1">Cofactor biosynthesis; adenosylcobalamin biosynthesis.</text>
</comment>
<proteinExistence type="predicted"/>
<gene>
    <name evidence="4" type="ORF">BA195_13530</name>
</gene>
<dbReference type="STRING" id="447689.BA195_13530"/>
<evidence type="ECO:0000256" key="1">
    <source>
        <dbReference type="ARBA" id="ARBA00004953"/>
    </source>
</evidence>
<keyword evidence="3" id="KW-0560">Oxidoreductase</keyword>
<protein>
    <recommendedName>
        <fullName evidence="6">Precorrin-6x reductase</fullName>
    </recommendedName>
</protein>
<evidence type="ECO:0000313" key="5">
    <source>
        <dbReference type="Proteomes" id="UP000093186"/>
    </source>
</evidence>
<dbReference type="InterPro" id="IPR003723">
    <property type="entry name" value="Precorrin-6x_reduct"/>
</dbReference>
<organism evidence="4 5">
    <name type="scientific">Tenacibaculum soleae</name>
    <dbReference type="NCBI Taxonomy" id="447689"/>
    <lineage>
        <taxon>Bacteria</taxon>
        <taxon>Pseudomonadati</taxon>
        <taxon>Bacteroidota</taxon>
        <taxon>Flavobacteriia</taxon>
        <taxon>Flavobacteriales</taxon>
        <taxon>Flavobacteriaceae</taxon>
        <taxon>Tenacibaculum</taxon>
    </lineage>
</organism>
<dbReference type="GO" id="GO:0016994">
    <property type="term" value="F:precorrin-6A reductase activity"/>
    <property type="evidence" value="ECO:0007669"/>
    <property type="project" value="InterPro"/>
</dbReference>
<dbReference type="Proteomes" id="UP000093186">
    <property type="component" value="Unassembled WGS sequence"/>
</dbReference>
<dbReference type="AlphaFoldDB" id="A0A1B9XWD0"/>
<dbReference type="OrthoDB" id="9780707at2"/>
<evidence type="ECO:0000256" key="2">
    <source>
        <dbReference type="ARBA" id="ARBA00022573"/>
    </source>
</evidence>
<sequence length="262" mass="29846">MILVFGGTTEGRKVAKLLQEKSMLFVYSTKTNIPFEENKIASYRHGALNEKQLENYLIKNNVKLIVNASHPFAEILHNTIARVAESLQIPVIRFGRKLLSKTIHPLVFYVNTYDDASNLFKENHILLALTGVQSIKRLKHWWQKNTTYFRILNRPESLAIARESNFPEEQLILGLPSADLKKEIELIKAKSINIVLTKETGNSGFLSTKIEAALKTDTQIIIITQPEIPPYFKPVFNVVELENLLTSTQRSLSLTNNATKWD</sequence>
<dbReference type="EMBL" id="MAKX01000042">
    <property type="protein sequence ID" value="OCK41863.1"/>
    <property type="molecule type" value="Genomic_DNA"/>
</dbReference>
<dbReference type="RefSeq" id="WP_068706467.1">
    <property type="nucleotide sequence ID" value="NZ_MAKX01000042.1"/>
</dbReference>
<dbReference type="PANTHER" id="PTHR36925:SF1">
    <property type="entry name" value="COBALT-PRECORRIN-6A REDUCTASE"/>
    <property type="match status" value="1"/>
</dbReference>
<dbReference type="GO" id="GO:0009236">
    <property type="term" value="P:cobalamin biosynthetic process"/>
    <property type="evidence" value="ECO:0007669"/>
    <property type="project" value="UniProtKB-UniPathway"/>
</dbReference>
<keyword evidence="5" id="KW-1185">Reference proteome</keyword>
<evidence type="ECO:0000256" key="3">
    <source>
        <dbReference type="ARBA" id="ARBA00023002"/>
    </source>
</evidence>
<reference evidence="4 5" key="1">
    <citation type="submission" date="2016-06" db="EMBL/GenBank/DDBJ databases">
        <title>Draft Genome Sequence of Tenacibaculum soleae UCD-KL19.</title>
        <authorList>
            <person name="Eisen J.A."/>
            <person name="Coil D.A."/>
            <person name="Lujan K.M."/>
        </authorList>
    </citation>
    <scope>NUCLEOTIDE SEQUENCE [LARGE SCALE GENOMIC DNA]</scope>
    <source>
        <strain evidence="4 5">UCD-KL19</strain>
    </source>
</reference>